<name>A0A8S1SEE4_9CILI</name>
<organism evidence="1 2">
    <name type="scientific">Paramecium pentaurelia</name>
    <dbReference type="NCBI Taxonomy" id="43138"/>
    <lineage>
        <taxon>Eukaryota</taxon>
        <taxon>Sar</taxon>
        <taxon>Alveolata</taxon>
        <taxon>Ciliophora</taxon>
        <taxon>Intramacronucleata</taxon>
        <taxon>Oligohymenophorea</taxon>
        <taxon>Peniculida</taxon>
        <taxon>Parameciidae</taxon>
        <taxon>Paramecium</taxon>
    </lineage>
</organism>
<evidence type="ECO:0000313" key="2">
    <source>
        <dbReference type="Proteomes" id="UP000689195"/>
    </source>
</evidence>
<keyword evidence="2" id="KW-1185">Reference proteome</keyword>
<comment type="caution">
    <text evidence="1">The sequence shown here is derived from an EMBL/GenBank/DDBJ whole genome shotgun (WGS) entry which is preliminary data.</text>
</comment>
<proteinExistence type="predicted"/>
<protein>
    <submittedName>
        <fullName evidence="1">Uncharacterized protein</fullName>
    </submittedName>
</protein>
<dbReference type="Proteomes" id="UP000689195">
    <property type="component" value="Unassembled WGS sequence"/>
</dbReference>
<sequence>MGLFIIISIRQIYFWIIKFMMMKIKLLLILKINKFQLWNRDIQIIGQQNTRFKQLIWVLEYVL</sequence>
<evidence type="ECO:0000313" key="1">
    <source>
        <dbReference type="EMBL" id="CAD8138160.1"/>
    </source>
</evidence>
<accession>A0A8S1SEE4</accession>
<reference evidence="1" key="1">
    <citation type="submission" date="2021-01" db="EMBL/GenBank/DDBJ databases">
        <authorList>
            <consortium name="Genoscope - CEA"/>
            <person name="William W."/>
        </authorList>
    </citation>
    <scope>NUCLEOTIDE SEQUENCE</scope>
</reference>
<gene>
    <name evidence="1" type="ORF">PPENT_87.1.T0060481</name>
</gene>
<dbReference type="AlphaFoldDB" id="A0A8S1SEE4"/>
<dbReference type="EMBL" id="CAJJDO010000006">
    <property type="protein sequence ID" value="CAD8138160.1"/>
    <property type="molecule type" value="Genomic_DNA"/>
</dbReference>